<name>A0A8J7K0P5_9CYAN</name>
<dbReference type="InterPro" id="IPR036097">
    <property type="entry name" value="HisK_dim/P_sf"/>
</dbReference>
<evidence type="ECO:0000256" key="7">
    <source>
        <dbReference type="ARBA" id="ARBA00022777"/>
    </source>
</evidence>
<dbReference type="InterPro" id="IPR003660">
    <property type="entry name" value="HAMP_dom"/>
</dbReference>
<dbReference type="Gene3D" id="3.40.50.2300">
    <property type="match status" value="2"/>
</dbReference>
<dbReference type="CDD" id="cd16922">
    <property type="entry name" value="HATPase_EvgS-ArcB-TorS-like"/>
    <property type="match status" value="1"/>
</dbReference>
<feature type="domain" description="PAS" evidence="17">
    <location>
        <begin position="321"/>
        <end position="365"/>
    </location>
</feature>
<feature type="domain" description="Response regulatory" evidence="16">
    <location>
        <begin position="714"/>
        <end position="827"/>
    </location>
</feature>
<dbReference type="GO" id="GO:0009927">
    <property type="term" value="F:histidine phosphotransfer kinase activity"/>
    <property type="evidence" value="ECO:0007669"/>
    <property type="project" value="TreeGrafter"/>
</dbReference>
<evidence type="ECO:0000256" key="3">
    <source>
        <dbReference type="ARBA" id="ARBA00006402"/>
    </source>
</evidence>
<keyword evidence="9" id="KW-0805">Transcription regulation</keyword>
<evidence type="ECO:0000256" key="2">
    <source>
        <dbReference type="ARBA" id="ARBA00004370"/>
    </source>
</evidence>
<evidence type="ECO:0000256" key="12">
    <source>
        <dbReference type="ARBA" id="ARBA00074306"/>
    </source>
</evidence>
<dbReference type="Proteomes" id="UP000620559">
    <property type="component" value="Unassembled WGS sequence"/>
</dbReference>
<dbReference type="AlphaFoldDB" id="A0A8J7K0P5"/>
<dbReference type="Gene3D" id="3.30.450.20">
    <property type="entry name" value="PAS domain"/>
    <property type="match status" value="1"/>
</dbReference>
<evidence type="ECO:0000256" key="5">
    <source>
        <dbReference type="ARBA" id="ARBA00022553"/>
    </source>
</evidence>
<dbReference type="PROSITE" id="PS50109">
    <property type="entry name" value="HIS_KIN"/>
    <property type="match status" value="1"/>
</dbReference>
<keyword evidence="14" id="KW-1133">Transmembrane helix</keyword>
<keyword evidence="7" id="KW-0418">Kinase</keyword>
<keyword evidence="10" id="KW-0238">DNA-binding</keyword>
<dbReference type="Gene3D" id="6.10.340.10">
    <property type="match status" value="1"/>
</dbReference>
<evidence type="ECO:0000259" key="15">
    <source>
        <dbReference type="PROSITE" id="PS50109"/>
    </source>
</evidence>
<evidence type="ECO:0000256" key="14">
    <source>
        <dbReference type="SAM" id="Phobius"/>
    </source>
</evidence>
<dbReference type="InterPro" id="IPR036890">
    <property type="entry name" value="HATPase_C_sf"/>
</dbReference>
<dbReference type="Pfam" id="PF00672">
    <property type="entry name" value="HAMP"/>
    <property type="match status" value="1"/>
</dbReference>
<dbReference type="Gene3D" id="1.10.287.130">
    <property type="match status" value="1"/>
</dbReference>
<evidence type="ECO:0000256" key="11">
    <source>
        <dbReference type="ARBA" id="ARBA00023163"/>
    </source>
</evidence>
<dbReference type="PANTHER" id="PTHR43047">
    <property type="entry name" value="TWO-COMPONENT HISTIDINE PROTEIN KINASE"/>
    <property type="match status" value="1"/>
</dbReference>
<comment type="similarity">
    <text evidence="3">In the N-terminal section; belongs to the phytochrome family.</text>
</comment>
<dbReference type="CDD" id="cd06225">
    <property type="entry name" value="HAMP"/>
    <property type="match status" value="1"/>
</dbReference>
<dbReference type="GO" id="GO:0006355">
    <property type="term" value="P:regulation of DNA-templated transcription"/>
    <property type="evidence" value="ECO:0007669"/>
    <property type="project" value="InterPro"/>
</dbReference>
<comment type="caution">
    <text evidence="19">The sequence shown here is derived from an EMBL/GenBank/DDBJ whole genome shotgun (WGS) entry which is preliminary data.</text>
</comment>
<feature type="modified residue" description="4-aspartylphosphate" evidence="13">
    <location>
        <position position="884"/>
    </location>
</feature>
<comment type="subcellular location">
    <subcellularLocation>
        <location evidence="2">Membrane</location>
    </subcellularLocation>
</comment>
<dbReference type="FunFam" id="3.30.565.10:FF:000010">
    <property type="entry name" value="Sensor histidine kinase RcsC"/>
    <property type="match status" value="1"/>
</dbReference>
<evidence type="ECO:0000256" key="9">
    <source>
        <dbReference type="ARBA" id="ARBA00023015"/>
    </source>
</evidence>
<evidence type="ECO:0000259" key="16">
    <source>
        <dbReference type="PROSITE" id="PS50110"/>
    </source>
</evidence>
<dbReference type="Pfam" id="PF00072">
    <property type="entry name" value="Response_reg"/>
    <property type="match status" value="1"/>
</dbReference>
<evidence type="ECO:0000256" key="8">
    <source>
        <dbReference type="ARBA" id="ARBA00023012"/>
    </source>
</evidence>
<dbReference type="InterPro" id="IPR005467">
    <property type="entry name" value="His_kinase_dom"/>
</dbReference>
<dbReference type="Pfam" id="PF00512">
    <property type="entry name" value="HisKA"/>
    <property type="match status" value="1"/>
</dbReference>
<dbReference type="SUPFAM" id="SSF52172">
    <property type="entry name" value="CheY-like"/>
    <property type="match status" value="2"/>
</dbReference>
<organism evidence="19 20">
    <name type="scientific">Plectonema cf. radiosum LEGE 06105</name>
    <dbReference type="NCBI Taxonomy" id="945769"/>
    <lineage>
        <taxon>Bacteria</taxon>
        <taxon>Bacillati</taxon>
        <taxon>Cyanobacteriota</taxon>
        <taxon>Cyanophyceae</taxon>
        <taxon>Oscillatoriophycideae</taxon>
        <taxon>Oscillatoriales</taxon>
        <taxon>Microcoleaceae</taxon>
        <taxon>Plectonema</taxon>
    </lineage>
</organism>
<dbReference type="InterPro" id="IPR013767">
    <property type="entry name" value="PAS_fold"/>
</dbReference>
<dbReference type="SMART" id="SM00388">
    <property type="entry name" value="HisKA"/>
    <property type="match status" value="1"/>
</dbReference>
<keyword evidence="5 13" id="KW-0597">Phosphoprotein</keyword>
<evidence type="ECO:0000259" key="18">
    <source>
        <dbReference type="PROSITE" id="PS50885"/>
    </source>
</evidence>
<evidence type="ECO:0000313" key="19">
    <source>
        <dbReference type="EMBL" id="MBE9213901.1"/>
    </source>
</evidence>
<keyword evidence="8" id="KW-0902">Two-component regulatory system</keyword>
<keyword evidence="14" id="KW-0472">Membrane</keyword>
<dbReference type="GO" id="GO:0005886">
    <property type="term" value="C:plasma membrane"/>
    <property type="evidence" value="ECO:0007669"/>
    <property type="project" value="TreeGrafter"/>
</dbReference>
<proteinExistence type="inferred from homology"/>
<dbReference type="InterPro" id="IPR011006">
    <property type="entry name" value="CheY-like_superfamily"/>
</dbReference>
<dbReference type="InterPro" id="IPR004358">
    <property type="entry name" value="Sig_transdc_His_kin-like_C"/>
</dbReference>
<dbReference type="SUPFAM" id="SSF55785">
    <property type="entry name" value="PYP-like sensor domain (PAS domain)"/>
    <property type="match status" value="1"/>
</dbReference>
<gene>
    <name evidence="19" type="ORF">IQ247_14710</name>
</gene>
<sequence>MGKLLISYFIDTKNMKLNSLFNSKSIYSLNYKLFKNLKINRKISLGYAVAFGISIFGTVLGVIIGNEWEKQALEQEEYALINTNSLHRLQTGVLQVRTHQQQLIPLSKQPEKFEEEYAHIIKHSAAIQKGWSEIKLIKAQENYYSQQEISKLEKFIQSYEGVSGKYLQSLNQLVNKNPVTNLDSAEKITTAQTQLLEFTNSDVAIRFDEISDSLTEIINIFYKQIIQAKKNLNQAILFRNWIIFSSLFLSIIIKFLLARKISWAISSPIIELTNVAKKVTQSENFDLQVPITTEDEIGILAFSFNHLINRVKQLLKEQAANTAHLNAIIDNLADGLLVSDINGKIINYNPAITKMFGLRDVDIKGISCQEFLPEIIELVNNSQQNPTAVFTKELQLNEKQIAKASVTAILETNCNESYCKSFGSVILVRDITQEKEIDAMKTDFISTVSHELRTPLTSVLGFASIIQEKLEEDVFPFLPVENRKTNKTIRRVKDNINIIISEAERLTALINDVLDIAKMEAGKLDWKQEAISIDKLIERSLAAISALFTTKNLELITNIEPELPQIIGDENRLIQVLINLISNAIKFTHEGSITCSAKLINSNIVVSIIDTGNGIALEDQAKVFDKFKQVGETLTDKPQGTGLGLPICKQIIEHHGGNIWVESELGKGSTFAFSIPIKINVINQFEQIVNLNTIVQQLQEHSTNNNLTYDRQKTILVVDDDANIRELLRQSLQNQGYAVREATDGLDAIYQIKADKPDLIILDVMMPQINGFDTAAIIKNDPTKMDIPIIMLSIFEDKERGYRLGIDRYMTKPIDNNKLMKEIGLLLSQGTSAKKVLVVDTTASTLLTLSQILKTQGYNVVEASNGEECIEKALSVKPDMIIVDSVLSQEHDLVKTLRFEKGLENLFFILLGDTDK</sequence>
<dbReference type="InterPro" id="IPR035965">
    <property type="entry name" value="PAS-like_dom_sf"/>
</dbReference>
<dbReference type="InterPro" id="IPR000014">
    <property type="entry name" value="PAS"/>
</dbReference>
<dbReference type="PROSITE" id="PS50112">
    <property type="entry name" value="PAS"/>
    <property type="match status" value="1"/>
</dbReference>
<dbReference type="PROSITE" id="PS50110">
    <property type="entry name" value="RESPONSE_REGULATORY"/>
    <property type="match status" value="2"/>
</dbReference>
<dbReference type="PROSITE" id="PS50885">
    <property type="entry name" value="HAMP"/>
    <property type="match status" value="1"/>
</dbReference>
<evidence type="ECO:0000256" key="10">
    <source>
        <dbReference type="ARBA" id="ARBA00023125"/>
    </source>
</evidence>
<dbReference type="SMART" id="SM00448">
    <property type="entry name" value="REC"/>
    <property type="match status" value="1"/>
</dbReference>
<dbReference type="GO" id="GO:0003677">
    <property type="term" value="F:DNA binding"/>
    <property type="evidence" value="ECO:0007669"/>
    <property type="project" value="UniProtKB-KW"/>
</dbReference>
<dbReference type="SUPFAM" id="SSF47384">
    <property type="entry name" value="Homodimeric domain of signal transducing histidine kinase"/>
    <property type="match status" value="1"/>
</dbReference>
<evidence type="ECO:0000256" key="6">
    <source>
        <dbReference type="ARBA" id="ARBA00022679"/>
    </source>
</evidence>
<feature type="domain" description="Histidine kinase" evidence="15">
    <location>
        <begin position="447"/>
        <end position="679"/>
    </location>
</feature>
<dbReference type="InterPro" id="IPR003594">
    <property type="entry name" value="HATPase_dom"/>
</dbReference>
<evidence type="ECO:0000256" key="1">
    <source>
        <dbReference type="ARBA" id="ARBA00000085"/>
    </source>
</evidence>
<keyword evidence="6" id="KW-0808">Transferase</keyword>
<dbReference type="SMART" id="SM00387">
    <property type="entry name" value="HATPase_c"/>
    <property type="match status" value="1"/>
</dbReference>
<dbReference type="SUPFAM" id="SSF158472">
    <property type="entry name" value="HAMP domain-like"/>
    <property type="match status" value="1"/>
</dbReference>
<keyword evidence="14" id="KW-0812">Transmembrane</keyword>
<dbReference type="PRINTS" id="PR00344">
    <property type="entry name" value="BCTRLSENSOR"/>
</dbReference>
<dbReference type="SMART" id="SM00091">
    <property type="entry name" value="PAS"/>
    <property type="match status" value="1"/>
</dbReference>
<dbReference type="NCBIfam" id="TIGR00229">
    <property type="entry name" value="sensory_box"/>
    <property type="match status" value="1"/>
</dbReference>
<dbReference type="PANTHER" id="PTHR43047:SF72">
    <property type="entry name" value="OSMOSENSING HISTIDINE PROTEIN KINASE SLN1"/>
    <property type="match status" value="1"/>
</dbReference>
<dbReference type="GO" id="GO:0000155">
    <property type="term" value="F:phosphorelay sensor kinase activity"/>
    <property type="evidence" value="ECO:0007669"/>
    <property type="project" value="InterPro"/>
</dbReference>
<evidence type="ECO:0000259" key="17">
    <source>
        <dbReference type="PROSITE" id="PS50112"/>
    </source>
</evidence>
<evidence type="ECO:0000256" key="4">
    <source>
        <dbReference type="ARBA" id="ARBA00012438"/>
    </source>
</evidence>
<evidence type="ECO:0000313" key="20">
    <source>
        <dbReference type="Proteomes" id="UP000620559"/>
    </source>
</evidence>
<feature type="transmembrane region" description="Helical" evidence="14">
    <location>
        <begin position="45"/>
        <end position="65"/>
    </location>
</feature>
<dbReference type="Gene3D" id="3.30.565.10">
    <property type="entry name" value="Histidine kinase-like ATPase, C-terminal domain"/>
    <property type="match status" value="1"/>
</dbReference>
<dbReference type="InterPro" id="IPR003661">
    <property type="entry name" value="HisK_dim/P_dom"/>
</dbReference>
<dbReference type="FunFam" id="3.40.50.2300:FF:000001">
    <property type="entry name" value="DNA-binding response regulator PhoB"/>
    <property type="match status" value="1"/>
</dbReference>
<feature type="domain" description="Response regulatory" evidence="16">
    <location>
        <begin position="835"/>
        <end position="916"/>
    </location>
</feature>
<dbReference type="SMART" id="SM00304">
    <property type="entry name" value="HAMP"/>
    <property type="match status" value="1"/>
</dbReference>
<comment type="catalytic activity">
    <reaction evidence="1">
        <text>ATP + protein L-histidine = ADP + protein N-phospho-L-histidine.</text>
        <dbReference type="EC" id="2.7.13.3"/>
    </reaction>
</comment>
<feature type="domain" description="HAMP" evidence="18">
    <location>
        <begin position="263"/>
        <end position="316"/>
    </location>
</feature>
<dbReference type="SUPFAM" id="SSF55874">
    <property type="entry name" value="ATPase domain of HSP90 chaperone/DNA topoisomerase II/histidine kinase"/>
    <property type="match status" value="1"/>
</dbReference>
<dbReference type="EC" id="2.7.13.3" evidence="4"/>
<dbReference type="Pfam" id="PF02518">
    <property type="entry name" value="HATPase_c"/>
    <property type="match status" value="1"/>
</dbReference>
<reference evidence="19" key="1">
    <citation type="submission" date="2020-10" db="EMBL/GenBank/DDBJ databases">
        <authorList>
            <person name="Castelo-Branco R."/>
            <person name="Eusebio N."/>
            <person name="Adriana R."/>
            <person name="Vieira A."/>
            <person name="Brugerolle De Fraissinette N."/>
            <person name="Rezende De Castro R."/>
            <person name="Schneider M.P."/>
            <person name="Vasconcelos V."/>
            <person name="Leao P.N."/>
        </authorList>
    </citation>
    <scope>NUCLEOTIDE SEQUENCE</scope>
    <source>
        <strain evidence="19">LEGE 06105</strain>
    </source>
</reference>
<feature type="modified residue" description="4-aspartylphosphate" evidence="13">
    <location>
        <position position="763"/>
    </location>
</feature>
<dbReference type="CDD" id="cd00082">
    <property type="entry name" value="HisKA"/>
    <property type="match status" value="1"/>
</dbReference>
<dbReference type="CDD" id="cd17574">
    <property type="entry name" value="REC_OmpR"/>
    <property type="match status" value="1"/>
</dbReference>
<keyword evidence="20" id="KW-1185">Reference proteome</keyword>
<protein>
    <recommendedName>
        <fullName evidence="12">Circadian input-output histidine kinase CikA</fullName>
        <ecNumber evidence="4">2.7.13.3</ecNumber>
    </recommendedName>
</protein>
<evidence type="ECO:0000256" key="13">
    <source>
        <dbReference type="PROSITE-ProRule" id="PRU00169"/>
    </source>
</evidence>
<dbReference type="EMBL" id="JADEWL010000044">
    <property type="protein sequence ID" value="MBE9213901.1"/>
    <property type="molecule type" value="Genomic_DNA"/>
</dbReference>
<dbReference type="Pfam" id="PF00989">
    <property type="entry name" value="PAS"/>
    <property type="match status" value="1"/>
</dbReference>
<feature type="transmembrane region" description="Helical" evidence="14">
    <location>
        <begin position="236"/>
        <end position="257"/>
    </location>
</feature>
<dbReference type="CDD" id="cd00130">
    <property type="entry name" value="PAS"/>
    <property type="match status" value="1"/>
</dbReference>
<accession>A0A8J7K0P5</accession>
<dbReference type="InterPro" id="IPR001789">
    <property type="entry name" value="Sig_transdc_resp-reg_receiver"/>
</dbReference>
<keyword evidence="11" id="KW-0804">Transcription</keyword>